<dbReference type="RefSeq" id="WP_122237631.1">
    <property type="nucleotide sequence ID" value="NZ_RDQM01000003.1"/>
</dbReference>
<protein>
    <recommendedName>
        <fullName evidence="5">UvrD-like helicase C-terminal domain-containing protein</fullName>
    </recommendedName>
</protein>
<dbReference type="SUPFAM" id="SSF52540">
    <property type="entry name" value="P-loop containing nucleoside triphosphate hydrolases"/>
    <property type="match status" value="1"/>
</dbReference>
<organism evidence="6 7">
    <name type="scientific">Allofranklinella schreckenbergeri</name>
    <dbReference type="NCBI Taxonomy" id="1076744"/>
    <lineage>
        <taxon>Bacteria</taxon>
        <taxon>Pseudomonadati</taxon>
        <taxon>Pseudomonadota</taxon>
        <taxon>Betaproteobacteria</taxon>
        <taxon>Burkholderiales</taxon>
        <taxon>Comamonadaceae</taxon>
        <taxon>Allofranklinella</taxon>
    </lineage>
</organism>
<evidence type="ECO:0000256" key="2">
    <source>
        <dbReference type="ARBA" id="ARBA00022801"/>
    </source>
</evidence>
<dbReference type="EMBL" id="RDQM01000003">
    <property type="protein sequence ID" value="RMX00130.1"/>
    <property type="molecule type" value="Genomic_DNA"/>
</dbReference>
<feature type="domain" description="UvrD-like helicase C-terminal" evidence="5">
    <location>
        <begin position="363"/>
        <end position="417"/>
    </location>
</feature>
<dbReference type="GO" id="GO:0005829">
    <property type="term" value="C:cytosol"/>
    <property type="evidence" value="ECO:0007669"/>
    <property type="project" value="TreeGrafter"/>
</dbReference>
<reference evidence="6 7" key="1">
    <citation type="submission" date="2018-10" db="EMBL/GenBank/DDBJ databases">
        <title>Comamonadaceae CDC group NO-1 genome sequencing and assembly.</title>
        <authorList>
            <person name="Bernier A.-M."/>
            <person name="Bernard K."/>
        </authorList>
    </citation>
    <scope>NUCLEOTIDE SEQUENCE [LARGE SCALE GENOMIC DNA]</scope>
    <source>
        <strain evidence="6 7">NML970147</strain>
    </source>
</reference>
<dbReference type="GO" id="GO:0043138">
    <property type="term" value="F:3'-5' DNA helicase activity"/>
    <property type="evidence" value="ECO:0007669"/>
    <property type="project" value="TreeGrafter"/>
</dbReference>
<dbReference type="GO" id="GO:0005524">
    <property type="term" value="F:ATP binding"/>
    <property type="evidence" value="ECO:0007669"/>
    <property type="project" value="UniProtKB-KW"/>
</dbReference>
<dbReference type="GO" id="GO:0016787">
    <property type="term" value="F:hydrolase activity"/>
    <property type="evidence" value="ECO:0007669"/>
    <property type="project" value="UniProtKB-KW"/>
</dbReference>
<name>A0A3M6QAQ5_9BURK</name>
<dbReference type="GO" id="GO:0000725">
    <property type="term" value="P:recombinational repair"/>
    <property type="evidence" value="ECO:0007669"/>
    <property type="project" value="TreeGrafter"/>
</dbReference>
<keyword evidence="2" id="KW-0378">Hydrolase</keyword>
<evidence type="ECO:0000256" key="4">
    <source>
        <dbReference type="ARBA" id="ARBA00022840"/>
    </source>
</evidence>
<dbReference type="Pfam" id="PF13361">
    <property type="entry name" value="UvrD_C"/>
    <property type="match status" value="1"/>
</dbReference>
<keyword evidence="1" id="KW-0547">Nucleotide-binding</keyword>
<evidence type="ECO:0000313" key="6">
    <source>
        <dbReference type="EMBL" id="RMX00130.1"/>
    </source>
</evidence>
<sequence>MALAPDTESIFGPDSVFGRAVAKISRRGPRTPQKDKAPLAVETEQQFRSELDAIASQTASQTADAYKGHHIVHGVSGAGKTVRLLHHVQRLAAKRTEQNTAPILVLCYNEPLAVWLQSQFARRGLARHVIARHFHRWCREQLMAFHLPPPPKEMPPSAQIKDLVQRVIHALSTGAIPAGQYAAVLVDEAHDFEAPWLSMLAQLPASPDNHLVLYYDDAQSLLKRKRTERIRFDQHGIRTDSIQRLTVNRRNTEPAFNAIMRMAGALVEPIEADANGIPRLQPQSSGRAGPAVLFFPMSNLREQGRKAVELLQQAHSLEGIPWRKMAVLCDNRFQMDVCDGALRYQRVPRQLRRGAGDYDPYSDTVKIMSLQACAGLEFEVVVIVDSGEPPSSELEIEEKQRQLYIAATRARNKLYVIGIGKPCVEPAPQPDEAD</sequence>
<comment type="caution">
    <text evidence="6">The sequence shown here is derived from an EMBL/GenBank/DDBJ whole genome shotgun (WGS) entry which is preliminary data.</text>
</comment>
<keyword evidence="3" id="KW-0347">Helicase</keyword>
<evidence type="ECO:0000313" key="7">
    <source>
        <dbReference type="Proteomes" id="UP000267521"/>
    </source>
</evidence>
<dbReference type="Proteomes" id="UP000267521">
    <property type="component" value="Unassembled WGS sequence"/>
</dbReference>
<dbReference type="InterPro" id="IPR014017">
    <property type="entry name" value="DNA_helicase_UvrD-like_C"/>
</dbReference>
<proteinExistence type="predicted"/>
<dbReference type="InterPro" id="IPR027417">
    <property type="entry name" value="P-loop_NTPase"/>
</dbReference>
<accession>A0A3M6QAQ5</accession>
<gene>
    <name evidence="6" type="ORF">EBQ26_03445</name>
</gene>
<evidence type="ECO:0000256" key="1">
    <source>
        <dbReference type="ARBA" id="ARBA00022741"/>
    </source>
</evidence>
<dbReference type="GO" id="GO:0033202">
    <property type="term" value="C:DNA helicase complex"/>
    <property type="evidence" value="ECO:0007669"/>
    <property type="project" value="TreeGrafter"/>
</dbReference>
<evidence type="ECO:0000256" key="3">
    <source>
        <dbReference type="ARBA" id="ARBA00022806"/>
    </source>
</evidence>
<evidence type="ECO:0000259" key="5">
    <source>
        <dbReference type="Pfam" id="PF13361"/>
    </source>
</evidence>
<dbReference type="InterPro" id="IPR000212">
    <property type="entry name" value="DNA_helicase_UvrD/REP"/>
</dbReference>
<dbReference type="AlphaFoldDB" id="A0A3M6QAQ5"/>
<dbReference type="GO" id="GO:0003677">
    <property type="term" value="F:DNA binding"/>
    <property type="evidence" value="ECO:0007669"/>
    <property type="project" value="InterPro"/>
</dbReference>
<dbReference type="Gene3D" id="3.40.50.300">
    <property type="entry name" value="P-loop containing nucleotide triphosphate hydrolases"/>
    <property type="match status" value="2"/>
</dbReference>
<keyword evidence="4" id="KW-0067">ATP-binding</keyword>
<dbReference type="PANTHER" id="PTHR11070:SF55">
    <property type="entry name" value="DNA 3'-5' HELICASE"/>
    <property type="match status" value="1"/>
</dbReference>
<dbReference type="PANTHER" id="PTHR11070">
    <property type="entry name" value="UVRD / RECB / PCRA DNA HELICASE FAMILY MEMBER"/>
    <property type="match status" value="1"/>
</dbReference>